<reference evidence="2" key="1">
    <citation type="submission" date="2020-01" db="EMBL/GenBank/DDBJ databases">
        <title>Development of genomics and gene disruption for Polysphondylium violaceum indicates a role for the polyketide synthase stlB in stalk morphogenesis.</title>
        <authorList>
            <person name="Narita B."/>
            <person name="Kawabe Y."/>
            <person name="Kin K."/>
            <person name="Saito T."/>
            <person name="Gibbs R."/>
            <person name="Kuspa A."/>
            <person name="Muzny D."/>
            <person name="Queller D."/>
            <person name="Richards S."/>
            <person name="Strassman J."/>
            <person name="Sucgang R."/>
            <person name="Worley K."/>
            <person name="Schaap P."/>
        </authorList>
    </citation>
    <scope>NUCLEOTIDE SEQUENCE</scope>
    <source>
        <strain evidence="2">QSvi11</strain>
    </source>
</reference>
<accession>A0A8J4Q031</accession>
<feature type="compositionally biased region" description="Low complexity" evidence="1">
    <location>
        <begin position="54"/>
        <end position="69"/>
    </location>
</feature>
<evidence type="ECO:0000256" key="1">
    <source>
        <dbReference type="SAM" id="MobiDB-lite"/>
    </source>
</evidence>
<keyword evidence="3" id="KW-1185">Reference proteome</keyword>
<dbReference type="AlphaFoldDB" id="A0A8J4Q031"/>
<gene>
    <name evidence="2" type="ORF">CYY_002025</name>
</gene>
<feature type="compositionally biased region" description="Basic residues" evidence="1">
    <location>
        <begin position="41"/>
        <end position="53"/>
    </location>
</feature>
<sequence length="69" mass="7167">MTIFGSLSKIGNPTKSITKGAIAGGLVSNPMDSDDIIANNHRKGGKMGGKRGKGNVNNVDIDNNVEINN</sequence>
<protein>
    <submittedName>
        <fullName evidence="2">Uncharacterized protein</fullName>
    </submittedName>
</protein>
<feature type="region of interest" description="Disordered" evidence="1">
    <location>
        <begin position="41"/>
        <end position="69"/>
    </location>
</feature>
<dbReference type="EMBL" id="AJWJ01000053">
    <property type="protein sequence ID" value="KAF2076655.1"/>
    <property type="molecule type" value="Genomic_DNA"/>
</dbReference>
<evidence type="ECO:0000313" key="2">
    <source>
        <dbReference type="EMBL" id="KAF2076655.1"/>
    </source>
</evidence>
<name>A0A8J4Q031_9MYCE</name>
<comment type="caution">
    <text evidence="2">The sequence shown here is derived from an EMBL/GenBank/DDBJ whole genome shotgun (WGS) entry which is preliminary data.</text>
</comment>
<organism evidence="2 3">
    <name type="scientific">Polysphondylium violaceum</name>
    <dbReference type="NCBI Taxonomy" id="133409"/>
    <lineage>
        <taxon>Eukaryota</taxon>
        <taxon>Amoebozoa</taxon>
        <taxon>Evosea</taxon>
        <taxon>Eumycetozoa</taxon>
        <taxon>Dictyostelia</taxon>
        <taxon>Dictyosteliales</taxon>
        <taxon>Dictyosteliaceae</taxon>
        <taxon>Polysphondylium</taxon>
    </lineage>
</organism>
<dbReference type="Proteomes" id="UP000695562">
    <property type="component" value="Unassembled WGS sequence"/>
</dbReference>
<evidence type="ECO:0000313" key="3">
    <source>
        <dbReference type="Proteomes" id="UP000695562"/>
    </source>
</evidence>
<proteinExistence type="predicted"/>